<dbReference type="InterPro" id="IPR006166">
    <property type="entry name" value="ERCC4_domain"/>
</dbReference>
<name>A0A163UVC4_9MYCO</name>
<dbReference type="InterPro" id="IPR036625">
    <property type="entry name" value="E3-bd_dom_sf"/>
</dbReference>
<gene>
    <name evidence="3" type="ORF">A4G28_24335</name>
</gene>
<dbReference type="GO" id="GO:0004518">
    <property type="term" value="F:nuclease activity"/>
    <property type="evidence" value="ECO:0007669"/>
    <property type="project" value="InterPro"/>
</dbReference>
<dbReference type="InterPro" id="IPR055370">
    <property type="entry name" value="Lsr2_DNA-bd"/>
</dbReference>
<protein>
    <recommendedName>
        <fullName evidence="2">ERCC4 domain-containing protein</fullName>
    </recommendedName>
</protein>
<keyword evidence="4" id="KW-1185">Reference proteome</keyword>
<dbReference type="SMART" id="SM00891">
    <property type="entry name" value="ERCC4"/>
    <property type="match status" value="1"/>
</dbReference>
<dbReference type="GO" id="GO:0016746">
    <property type="term" value="F:acyltransferase activity"/>
    <property type="evidence" value="ECO:0007669"/>
    <property type="project" value="InterPro"/>
</dbReference>
<dbReference type="GO" id="GO:0003677">
    <property type="term" value="F:DNA binding"/>
    <property type="evidence" value="ECO:0007669"/>
    <property type="project" value="UniProtKB-KW"/>
</dbReference>
<dbReference type="Pfam" id="PF02732">
    <property type="entry name" value="ERCC4"/>
    <property type="match status" value="1"/>
</dbReference>
<dbReference type="EMBL" id="LWCI01000168">
    <property type="protein sequence ID" value="KZS56681.1"/>
    <property type="molecule type" value="Genomic_DNA"/>
</dbReference>
<evidence type="ECO:0000313" key="4">
    <source>
        <dbReference type="Proteomes" id="UP000077342"/>
    </source>
</evidence>
<dbReference type="InterPro" id="IPR011335">
    <property type="entry name" value="Restrct_endonuc-II-like"/>
</dbReference>
<feature type="domain" description="ERCC4" evidence="2">
    <location>
        <begin position="127"/>
        <end position="207"/>
    </location>
</feature>
<dbReference type="Gene3D" id="3.40.50.10130">
    <property type="match status" value="1"/>
</dbReference>
<reference evidence="4" key="1">
    <citation type="submission" date="2016-04" db="EMBL/GenBank/DDBJ databases">
        <authorList>
            <person name="Strapagiel D."/>
            <person name="Borowka P."/>
            <person name="Marciniak B."/>
            <person name="Bakula Z."/>
            <person name="Van Ingen J."/>
            <person name="Safianowska A."/>
            <person name="Dziadek J."/>
            <person name="Jagielski T."/>
        </authorList>
    </citation>
    <scope>NUCLEOTIDE SEQUENCE [LARGE SCALE GENOMIC DNA]</scope>
    <source>
        <strain evidence="4">1010001458</strain>
    </source>
</reference>
<dbReference type="SUPFAM" id="SSF52980">
    <property type="entry name" value="Restriction endonuclease-like"/>
    <property type="match status" value="1"/>
</dbReference>
<dbReference type="Proteomes" id="UP000077342">
    <property type="component" value="Unassembled WGS sequence"/>
</dbReference>
<dbReference type="GO" id="GO:0006259">
    <property type="term" value="P:DNA metabolic process"/>
    <property type="evidence" value="ECO:0007669"/>
    <property type="project" value="UniProtKB-ARBA"/>
</dbReference>
<dbReference type="Pfam" id="PF23359">
    <property type="entry name" value="Lsr2_DNA-bd"/>
    <property type="match status" value="1"/>
</dbReference>
<evidence type="ECO:0000313" key="3">
    <source>
        <dbReference type="EMBL" id="KZS56681.1"/>
    </source>
</evidence>
<accession>A0A163UVC4</accession>
<dbReference type="RefSeq" id="WP_075513362.1">
    <property type="nucleotide sequence ID" value="NZ_CP089224.1"/>
</dbReference>
<sequence>MELLVAANPDTGSRLPYLIRVPVGAGLVFATSDVWPRTKALYCHRLDIADWPDDAVIINRVELRSCSRRGAAIDVVAARPRENRSQLVHTMARGREVVFWQSPKTRKQSRPGVRTPAARAAGIEELDIIVDSHERYPYTFTDKPARTTREALACGDYGLKVAGQLVAAVERKALSDFTSGVLDGTLKYQLTELAALPRAAVVIEERYSEIFALSYARPAAVADGLAELQISFPTVPMVFCQTRKLAQEYTYRYLAAALAWFADEARAATVFEPAPANPEPSSAELRAWAKTVGLPVSDRGRLRPEVLRAWRQAHEGSVAATSSGLRC</sequence>
<comment type="caution">
    <text evidence="3">The sequence shown here is derived from an EMBL/GenBank/DDBJ whole genome shotgun (WGS) entry which is preliminary data.</text>
</comment>
<organism evidence="3 4">
    <name type="scientific">Mycobacterium ostraviense</name>
    <dbReference type="NCBI Taxonomy" id="2738409"/>
    <lineage>
        <taxon>Bacteria</taxon>
        <taxon>Bacillati</taxon>
        <taxon>Actinomycetota</taxon>
        <taxon>Actinomycetes</taxon>
        <taxon>Mycobacteriales</taxon>
        <taxon>Mycobacteriaceae</taxon>
        <taxon>Mycobacterium</taxon>
    </lineage>
</organism>
<dbReference type="AlphaFoldDB" id="A0A163UVC4"/>
<dbReference type="Gene3D" id="4.10.320.10">
    <property type="entry name" value="E3-binding domain"/>
    <property type="match status" value="1"/>
</dbReference>
<keyword evidence="1" id="KW-0238">DNA-binding</keyword>
<evidence type="ECO:0000259" key="2">
    <source>
        <dbReference type="SMART" id="SM00891"/>
    </source>
</evidence>
<proteinExistence type="predicted"/>
<evidence type="ECO:0000256" key="1">
    <source>
        <dbReference type="ARBA" id="ARBA00023125"/>
    </source>
</evidence>